<proteinExistence type="predicted"/>
<gene>
    <name evidence="2" type="ORF">EVAR_22083_1</name>
</gene>
<feature type="region of interest" description="Disordered" evidence="1">
    <location>
        <begin position="128"/>
        <end position="148"/>
    </location>
</feature>
<comment type="caution">
    <text evidence="2">The sequence shown here is derived from an EMBL/GenBank/DDBJ whole genome shotgun (WGS) entry which is preliminary data.</text>
</comment>
<organism evidence="2 3">
    <name type="scientific">Eumeta variegata</name>
    <name type="common">Bagworm moth</name>
    <name type="synonym">Eumeta japonica</name>
    <dbReference type="NCBI Taxonomy" id="151549"/>
    <lineage>
        <taxon>Eukaryota</taxon>
        <taxon>Metazoa</taxon>
        <taxon>Ecdysozoa</taxon>
        <taxon>Arthropoda</taxon>
        <taxon>Hexapoda</taxon>
        <taxon>Insecta</taxon>
        <taxon>Pterygota</taxon>
        <taxon>Neoptera</taxon>
        <taxon>Endopterygota</taxon>
        <taxon>Lepidoptera</taxon>
        <taxon>Glossata</taxon>
        <taxon>Ditrysia</taxon>
        <taxon>Tineoidea</taxon>
        <taxon>Psychidae</taxon>
        <taxon>Oiketicinae</taxon>
        <taxon>Eumeta</taxon>
    </lineage>
</organism>
<evidence type="ECO:0000313" key="3">
    <source>
        <dbReference type="Proteomes" id="UP000299102"/>
    </source>
</evidence>
<keyword evidence="3" id="KW-1185">Reference proteome</keyword>
<sequence>MQYLNILTKKQTHGIELLGYQEQLFASGFARMDNLPRCQSPLMSVMLTISCSGSRFASRPVFPTAIVYYPNAHKTEKSATRTARPPRRIFIIICFQLQSNLEAAQLRASAHRSLFDVNMKIFAEGEISRRPETRPPPTSRWGYPNSDF</sequence>
<dbReference type="EMBL" id="BGZK01000220">
    <property type="protein sequence ID" value="GBP29471.1"/>
    <property type="molecule type" value="Genomic_DNA"/>
</dbReference>
<dbReference type="AlphaFoldDB" id="A0A4C1USN0"/>
<evidence type="ECO:0000313" key="2">
    <source>
        <dbReference type="EMBL" id="GBP29471.1"/>
    </source>
</evidence>
<protein>
    <submittedName>
        <fullName evidence="2">Uncharacterized protein</fullName>
    </submittedName>
</protein>
<reference evidence="2 3" key="1">
    <citation type="journal article" date="2019" name="Commun. Biol.">
        <title>The bagworm genome reveals a unique fibroin gene that provides high tensile strength.</title>
        <authorList>
            <person name="Kono N."/>
            <person name="Nakamura H."/>
            <person name="Ohtoshi R."/>
            <person name="Tomita M."/>
            <person name="Numata K."/>
            <person name="Arakawa K."/>
        </authorList>
    </citation>
    <scope>NUCLEOTIDE SEQUENCE [LARGE SCALE GENOMIC DNA]</scope>
</reference>
<accession>A0A4C1USN0</accession>
<name>A0A4C1USN0_EUMVA</name>
<dbReference type="Proteomes" id="UP000299102">
    <property type="component" value="Unassembled WGS sequence"/>
</dbReference>
<evidence type="ECO:0000256" key="1">
    <source>
        <dbReference type="SAM" id="MobiDB-lite"/>
    </source>
</evidence>